<dbReference type="Gene3D" id="3.30.565.10">
    <property type="entry name" value="Histidine kinase-like ATPase, C-terminal domain"/>
    <property type="match status" value="1"/>
</dbReference>
<evidence type="ECO:0000256" key="13">
    <source>
        <dbReference type="ARBA" id="ARBA00023136"/>
    </source>
</evidence>
<keyword evidence="9" id="KW-0418">Kinase</keyword>
<feature type="domain" description="HPt" evidence="18">
    <location>
        <begin position="1093"/>
        <end position="1193"/>
    </location>
</feature>
<dbReference type="SMART" id="SM00388">
    <property type="entry name" value="HisKA"/>
    <property type="match status" value="1"/>
</dbReference>
<protein>
    <recommendedName>
        <fullName evidence="3">histidine kinase</fullName>
        <ecNumber evidence="3">2.7.13.3</ecNumber>
    </recommendedName>
</protein>
<evidence type="ECO:0000256" key="5">
    <source>
        <dbReference type="ARBA" id="ARBA00022519"/>
    </source>
</evidence>
<dbReference type="SMART" id="SM00387">
    <property type="entry name" value="HATPase_c"/>
    <property type="match status" value="1"/>
</dbReference>
<dbReference type="PANTHER" id="PTHR43047">
    <property type="entry name" value="TWO-COMPONENT HISTIDINE PROTEIN KINASE"/>
    <property type="match status" value="1"/>
</dbReference>
<dbReference type="CDD" id="cd01007">
    <property type="entry name" value="PBP2_BvgS_HisK_like"/>
    <property type="match status" value="1"/>
</dbReference>
<dbReference type="Pfam" id="PF00072">
    <property type="entry name" value="Response_reg"/>
    <property type="match status" value="1"/>
</dbReference>
<dbReference type="Gene3D" id="1.20.120.160">
    <property type="entry name" value="HPT domain"/>
    <property type="match status" value="1"/>
</dbReference>
<comment type="subcellular location">
    <subcellularLocation>
        <location evidence="2">Cell inner membrane</location>
        <topology evidence="2">Multi-pass membrane protein</topology>
    </subcellularLocation>
</comment>
<dbReference type="InterPro" id="IPR004358">
    <property type="entry name" value="Sig_transdc_His_kin-like_C"/>
</dbReference>
<dbReference type="InterPro" id="IPR003661">
    <property type="entry name" value="HisK_dim/P_dom"/>
</dbReference>
<dbReference type="Pfam" id="PF02518">
    <property type="entry name" value="HATPase_c"/>
    <property type="match status" value="1"/>
</dbReference>
<dbReference type="GO" id="GO:0005886">
    <property type="term" value="C:plasma membrane"/>
    <property type="evidence" value="ECO:0007669"/>
    <property type="project" value="UniProtKB-SubCell"/>
</dbReference>
<comment type="caution">
    <text evidence="19">The sequence shown here is derived from an EMBL/GenBank/DDBJ whole genome shotgun (WGS) entry which is preliminary data.</text>
</comment>
<dbReference type="CDD" id="cd17546">
    <property type="entry name" value="REC_hyHK_CKI1_RcsC-like"/>
    <property type="match status" value="1"/>
</dbReference>
<evidence type="ECO:0000256" key="1">
    <source>
        <dbReference type="ARBA" id="ARBA00000085"/>
    </source>
</evidence>
<dbReference type="InterPro" id="IPR011006">
    <property type="entry name" value="CheY-like_superfamily"/>
</dbReference>
<dbReference type="SUPFAM" id="SSF53850">
    <property type="entry name" value="Periplasmic binding protein-like II"/>
    <property type="match status" value="2"/>
</dbReference>
<evidence type="ECO:0000259" key="17">
    <source>
        <dbReference type="PROSITE" id="PS50110"/>
    </source>
</evidence>
<dbReference type="CDD" id="cd00088">
    <property type="entry name" value="HPT"/>
    <property type="match status" value="1"/>
</dbReference>
<dbReference type="PANTHER" id="PTHR43047:SF64">
    <property type="entry name" value="HISTIDINE KINASE CONTAINING CHEY-HOMOLOGOUS RECEIVER DOMAIN AND PAS DOMAIN-RELATED"/>
    <property type="match status" value="1"/>
</dbReference>
<dbReference type="SUPFAM" id="SSF47226">
    <property type="entry name" value="Histidine-containing phosphotransfer domain, HPT domain"/>
    <property type="match status" value="1"/>
</dbReference>
<evidence type="ECO:0000256" key="6">
    <source>
        <dbReference type="ARBA" id="ARBA00022553"/>
    </source>
</evidence>
<dbReference type="Pfam" id="PF01627">
    <property type="entry name" value="Hpt"/>
    <property type="match status" value="1"/>
</dbReference>
<accession>A0A368NSM0</accession>
<dbReference type="SMART" id="SM00062">
    <property type="entry name" value="PBPb"/>
    <property type="match status" value="1"/>
</dbReference>
<evidence type="ECO:0000256" key="10">
    <source>
        <dbReference type="ARBA" id="ARBA00022840"/>
    </source>
</evidence>
<keyword evidence="7" id="KW-0808">Transferase</keyword>
<keyword evidence="10" id="KW-0547">Nucleotide-binding</keyword>
<dbReference type="InterPro" id="IPR008207">
    <property type="entry name" value="Sig_transdc_His_kin_Hpt_dom"/>
</dbReference>
<dbReference type="EMBL" id="QPID01000001">
    <property type="protein sequence ID" value="RCU52469.1"/>
    <property type="molecule type" value="Genomic_DNA"/>
</dbReference>
<dbReference type="InterPro" id="IPR005467">
    <property type="entry name" value="His_kinase_dom"/>
</dbReference>
<dbReference type="Pfam" id="PF00512">
    <property type="entry name" value="HisKA"/>
    <property type="match status" value="1"/>
</dbReference>
<reference evidence="19 20" key="1">
    <citation type="submission" date="2018-07" db="EMBL/GenBank/DDBJ databases">
        <title>Corallincola holothuriorum sp. nov., a new facultative anaerobe isolated from sea cucumber Apostichopus japonicus.</title>
        <authorList>
            <person name="Xia H."/>
        </authorList>
    </citation>
    <scope>NUCLEOTIDE SEQUENCE [LARGE SCALE GENOMIC DNA]</scope>
    <source>
        <strain evidence="19 20">C4</strain>
    </source>
</reference>
<evidence type="ECO:0000256" key="11">
    <source>
        <dbReference type="ARBA" id="ARBA00022989"/>
    </source>
</evidence>
<evidence type="ECO:0000256" key="3">
    <source>
        <dbReference type="ARBA" id="ARBA00012438"/>
    </source>
</evidence>
<evidence type="ECO:0000313" key="19">
    <source>
        <dbReference type="EMBL" id="RCU52469.1"/>
    </source>
</evidence>
<evidence type="ECO:0000256" key="8">
    <source>
        <dbReference type="ARBA" id="ARBA00022692"/>
    </source>
</evidence>
<dbReference type="SUPFAM" id="SSF52172">
    <property type="entry name" value="CheY-like"/>
    <property type="match status" value="1"/>
</dbReference>
<dbReference type="PROSITE" id="PS50110">
    <property type="entry name" value="RESPONSE_REGULATORY"/>
    <property type="match status" value="1"/>
</dbReference>
<dbReference type="CDD" id="cd16922">
    <property type="entry name" value="HATPase_EvgS-ArcB-TorS-like"/>
    <property type="match status" value="1"/>
</dbReference>
<dbReference type="Gene3D" id="1.10.287.130">
    <property type="match status" value="1"/>
</dbReference>
<dbReference type="InterPro" id="IPR001789">
    <property type="entry name" value="Sig_transdc_resp-reg_receiver"/>
</dbReference>
<dbReference type="InterPro" id="IPR001638">
    <property type="entry name" value="Solute-binding_3/MltF_N"/>
</dbReference>
<comment type="catalytic activity">
    <reaction evidence="1">
        <text>ATP + protein L-histidine = ADP + protein N-phospho-L-histidine.</text>
        <dbReference type="EC" id="2.7.13.3"/>
    </reaction>
</comment>
<evidence type="ECO:0000256" key="14">
    <source>
        <dbReference type="PROSITE-ProRule" id="PRU00110"/>
    </source>
</evidence>
<dbReference type="InterPro" id="IPR003594">
    <property type="entry name" value="HATPase_dom"/>
</dbReference>
<evidence type="ECO:0000256" key="12">
    <source>
        <dbReference type="ARBA" id="ARBA00023012"/>
    </source>
</evidence>
<evidence type="ECO:0000259" key="16">
    <source>
        <dbReference type="PROSITE" id="PS50109"/>
    </source>
</evidence>
<dbReference type="PROSITE" id="PS50109">
    <property type="entry name" value="HIS_KIN"/>
    <property type="match status" value="1"/>
</dbReference>
<proteinExistence type="predicted"/>
<dbReference type="Proteomes" id="UP000252558">
    <property type="component" value="Unassembled WGS sequence"/>
</dbReference>
<dbReference type="AlphaFoldDB" id="A0A368NSM0"/>
<keyword evidence="5" id="KW-0997">Cell inner membrane</keyword>
<name>A0A368NSM0_9GAMM</name>
<dbReference type="InterPro" id="IPR036097">
    <property type="entry name" value="HisK_dim/P_sf"/>
</dbReference>
<keyword evidence="11" id="KW-1133">Transmembrane helix</keyword>
<feature type="domain" description="Histidine kinase" evidence="16">
    <location>
        <begin position="590"/>
        <end position="814"/>
    </location>
</feature>
<evidence type="ECO:0000256" key="7">
    <source>
        <dbReference type="ARBA" id="ARBA00022679"/>
    </source>
</evidence>
<dbReference type="CDD" id="cd00082">
    <property type="entry name" value="HisKA"/>
    <property type="match status" value="1"/>
</dbReference>
<keyword evidence="8" id="KW-0812">Transmembrane</keyword>
<gene>
    <name evidence="19" type="ORF">DU002_00420</name>
</gene>
<keyword evidence="12" id="KW-0902">Two-component regulatory system</keyword>
<keyword evidence="20" id="KW-1185">Reference proteome</keyword>
<dbReference type="InterPro" id="IPR036641">
    <property type="entry name" value="HPT_dom_sf"/>
</dbReference>
<dbReference type="InterPro" id="IPR036890">
    <property type="entry name" value="HATPase_C_sf"/>
</dbReference>
<evidence type="ECO:0000256" key="15">
    <source>
        <dbReference type="PROSITE-ProRule" id="PRU00169"/>
    </source>
</evidence>
<dbReference type="Pfam" id="PF00497">
    <property type="entry name" value="SBP_bac_3"/>
    <property type="match status" value="2"/>
</dbReference>
<sequence length="1207" mass="133502">MSPYYSQRRRERLAMTNLWQRYLAVFTVTLLLGISTQNFVQAQPKSGVSYADDLPHITVAVPMGSQEGELKGGGHDRVLEYVVALWRYIGQREGFELTFIPLTMSEASVALERGDVDVIAAAMYSEALNQTAYFSIPYLLADGAVFRRHDVEGELNLAVHTPMSLPVEFSLVDPSRTSMSRDLNELLIDPDNVDMIYTWCAELCARPMLQQLGLADDFIRVHEDVPSFSFRAAVSRRNRELALVINRGLRSIDRNSAKRLWQRHMGDTLVSFTPLIGQFVTPVSDAQQNYLIDHPVETIGLGDDGYPPYSIVGDFYASGFSIELIKIISRRVGFEVRSETYGSFENALDELKKNRYSIFPHMYQTAERSESLLFTSPIDAASGTVFSRDNFPLETIAELDGHRIAVVKGFHDTYLLEQTLKEAEFVYIKGISEALIAVSEGYADAFFGKDLSTVYAINRLGLTNLEARQDSTFDMQLMERMSVSKQRPELADLLEFSLNSLSEVEQAELSRRWTRNRFEVGTDNREMIRDLLTYGSGLSLFVAVVFLYQRRQISRRRQAQLHLEKALATAELATSEATQSARAKTDFLARMSHEIRTPMNGVLGMAEALSFTRLSDDQKDLLSTLNGSARNLMALLNDVLDFSKMDAGQLKLENIPLNLNTCLQSAIDNFRHKAISADLRLGLRLDPGLASQYYGDPTRLMQVVNNLVSNSIKFTAQGFVEISAQLIAVDEKDHFKHVIRIDVRDSGIGIPEDKLDTLFNPFVQAEGDTTRRFGGSGLGLSICKEIIEVMGGQIQVASIVGRGSLFSIDLTLQAMEAGIEDNSPVELASLFDATPNDVDVSVLKVLVAEDNKVNLKVISGQLARLGIDADTAENGLIAYQMYQQKHYDLVLSDCHMPEMDGFALAAKISEERDGEVPYLIAVTADAQSGAAEKCYAAGFDSYISKPCPAEVLEAKLAEAVRHMAQDSAQLMTPADPSPFVMQEDAAQFPSLPTTPVDEVAQSEFGWIGEAAIDEEDSLVELDDDLAVFAATLSEEGGTQQSVSVLEDTTLNAGPSENATVSKSQKMASVAALKISDVENLLDRDHVLTLSGDDMEMAKDVMGVYLETNMEDLRDIQQALDDENYPQIKDVAHRIKGGVRYLGAVPLGDLAQHIEGFALQRQSAAVIESVAQLCDGLILLRNEVVEWFEELNGVGATSCPEQDLEVVQ</sequence>
<dbReference type="EC" id="2.7.13.3" evidence="3"/>
<dbReference type="PROSITE" id="PS50894">
    <property type="entry name" value="HPT"/>
    <property type="match status" value="1"/>
</dbReference>
<dbReference type="FunFam" id="3.30.565.10:FF:000010">
    <property type="entry name" value="Sensor histidine kinase RcsC"/>
    <property type="match status" value="1"/>
</dbReference>
<evidence type="ECO:0000256" key="2">
    <source>
        <dbReference type="ARBA" id="ARBA00004429"/>
    </source>
</evidence>
<organism evidence="19 20">
    <name type="scientific">Corallincola holothuriorum</name>
    <dbReference type="NCBI Taxonomy" id="2282215"/>
    <lineage>
        <taxon>Bacteria</taxon>
        <taxon>Pseudomonadati</taxon>
        <taxon>Pseudomonadota</taxon>
        <taxon>Gammaproteobacteria</taxon>
        <taxon>Alteromonadales</taxon>
        <taxon>Psychromonadaceae</taxon>
        <taxon>Corallincola</taxon>
    </lineage>
</organism>
<evidence type="ECO:0000256" key="4">
    <source>
        <dbReference type="ARBA" id="ARBA00022475"/>
    </source>
</evidence>
<dbReference type="SMART" id="SM00073">
    <property type="entry name" value="HPT"/>
    <property type="match status" value="1"/>
</dbReference>
<dbReference type="GO" id="GO:0000155">
    <property type="term" value="F:phosphorelay sensor kinase activity"/>
    <property type="evidence" value="ECO:0007669"/>
    <property type="project" value="InterPro"/>
</dbReference>
<keyword evidence="13" id="KW-0472">Membrane</keyword>
<evidence type="ECO:0000313" key="20">
    <source>
        <dbReference type="Proteomes" id="UP000252558"/>
    </source>
</evidence>
<feature type="modified residue" description="Phosphohistidine" evidence="14">
    <location>
        <position position="1132"/>
    </location>
</feature>
<evidence type="ECO:0000256" key="9">
    <source>
        <dbReference type="ARBA" id="ARBA00022777"/>
    </source>
</evidence>
<keyword evidence="4" id="KW-1003">Cell membrane</keyword>
<feature type="domain" description="Response regulatory" evidence="17">
    <location>
        <begin position="844"/>
        <end position="960"/>
    </location>
</feature>
<dbReference type="Gene3D" id="3.40.50.2300">
    <property type="match status" value="1"/>
</dbReference>
<feature type="modified residue" description="4-aspartylphosphate" evidence="15">
    <location>
        <position position="893"/>
    </location>
</feature>
<dbReference type="Gene3D" id="3.40.190.10">
    <property type="entry name" value="Periplasmic binding protein-like II"/>
    <property type="match status" value="3"/>
</dbReference>
<keyword evidence="6 15" id="KW-0597">Phosphoprotein</keyword>
<dbReference type="SUPFAM" id="SSF47384">
    <property type="entry name" value="Homodimeric domain of signal transducing histidine kinase"/>
    <property type="match status" value="1"/>
</dbReference>
<evidence type="ECO:0000259" key="18">
    <source>
        <dbReference type="PROSITE" id="PS50894"/>
    </source>
</evidence>
<dbReference type="PRINTS" id="PR00344">
    <property type="entry name" value="BCTRLSENSOR"/>
</dbReference>
<keyword evidence="10" id="KW-0067">ATP-binding</keyword>
<dbReference type="SUPFAM" id="SSF55874">
    <property type="entry name" value="ATPase domain of HSP90 chaperone/DNA topoisomerase II/histidine kinase"/>
    <property type="match status" value="1"/>
</dbReference>
<dbReference type="SMART" id="SM00448">
    <property type="entry name" value="REC"/>
    <property type="match status" value="1"/>
</dbReference>